<dbReference type="AlphaFoldDB" id="A0A6C0H598"/>
<sequence>MNNTNSNLVSFDINNDEIYEFISNDNDSIKTNVNYLINENESKINDFINSDENKSSNTNLLNTCDNESCKTDVYSSTNTKVDNLININESTNTKVDNLKALLDKIYNKIDTLNNSDDNNINTHKLSINGQFNDGKLLFPDGTIFYGKFNDLEINYNVTIYNDKDVIKSRKWNIFKTLLNKITINKTVDEMFDSVNELLKTFKDLFE</sequence>
<accession>A0A6C0H598</accession>
<protein>
    <submittedName>
        <fullName evidence="1">Uncharacterized protein</fullName>
    </submittedName>
</protein>
<organism evidence="1">
    <name type="scientific">viral metagenome</name>
    <dbReference type="NCBI Taxonomy" id="1070528"/>
    <lineage>
        <taxon>unclassified sequences</taxon>
        <taxon>metagenomes</taxon>
        <taxon>organismal metagenomes</taxon>
    </lineage>
</organism>
<proteinExistence type="predicted"/>
<dbReference type="EMBL" id="MN739880">
    <property type="protein sequence ID" value="QHT75639.1"/>
    <property type="molecule type" value="Genomic_DNA"/>
</dbReference>
<name>A0A6C0H598_9ZZZZ</name>
<evidence type="ECO:0000313" key="1">
    <source>
        <dbReference type="EMBL" id="QHT75639.1"/>
    </source>
</evidence>
<reference evidence="1" key="1">
    <citation type="journal article" date="2020" name="Nature">
        <title>Giant virus diversity and host interactions through global metagenomics.</title>
        <authorList>
            <person name="Schulz F."/>
            <person name="Roux S."/>
            <person name="Paez-Espino D."/>
            <person name="Jungbluth S."/>
            <person name="Walsh D.A."/>
            <person name="Denef V.J."/>
            <person name="McMahon K.D."/>
            <person name="Konstantinidis K.T."/>
            <person name="Eloe-Fadrosh E.A."/>
            <person name="Kyrpides N.C."/>
            <person name="Woyke T."/>
        </authorList>
    </citation>
    <scope>NUCLEOTIDE SEQUENCE</scope>
    <source>
        <strain evidence="1">GVMAG-M-3300023179-71</strain>
    </source>
</reference>